<evidence type="ECO:0000313" key="2">
    <source>
        <dbReference type="EMBL" id="RRT55414.1"/>
    </source>
</evidence>
<evidence type="ECO:0000313" key="3">
    <source>
        <dbReference type="Proteomes" id="UP000287651"/>
    </source>
</evidence>
<dbReference type="EMBL" id="AMZH03010101">
    <property type="protein sequence ID" value="RRT55414.1"/>
    <property type="molecule type" value="Genomic_DNA"/>
</dbReference>
<protein>
    <submittedName>
        <fullName evidence="2">Uncharacterized protein</fullName>
    </submittedName>
</protein>
<name>A0A426YUM6_ENSVE</name>
<comment type="caution">
    <text evidence="2">The sequence shown here is derived from an EMBL/GenBank/DDBJ whole genome shotgun (WGS) entry which is preliminary data.</text>
</comment>
<dbReference type="AlphaFoldDB" id="A0A426YUM6"/>
<feature type="coiled-coil region" evidence="1">
    <location>
        <begin position="107"/>
        <end position="134"/>
    </location>
</feature>
<gene>
    <name evidence="2" type="ORF">B296_00019779</name>
</gene>
<dbReference type="Proteomes" id="UP000287651">
    <property type="component" value="Unassembled WGS sequence"/>
</dbReference>
<keyword evidence="1" id="KW-0175">Coiled coil</keyword>
<proteinExistence type="predicted"/>
<sequence length="199" mass="22317">MRLGTRLECVRSSLRALGAYLDGAREFNGRRPRLIGRLSGVAEMLVGSWEANKAIAKLEEVQCGEAEALKKVKALQELQGLKGYLDAGRAKNREMEEFLSVAQAVRKKAKKDLIAELSAALKKARATIAQYKESPDFKLGLKTMGRINYEFRYKIALRCFWTKHPGLEVEEDPYATLPEDDNVPMEVEVPFDDSDPIAI</sequence>
<organism evidence="2 3">
    <name type="scientific">Ensete ventricosum</name>
    <name type="common">Abyssinian banana</name>
    <name type="synonym">Musa ensete</name>
    <dbReference type="NCBI Taxonomy" id="4639"/>
    <lineage>
        <taxon>Eukaryota</taxon>
        <taxon>Viridiplantae</taxon>
        <taxon>Streptophyta</taxon>
        <taxon>Embryophyta</taxon>
        <taxon>Tracheophyta</taxon>
        <taxon>Spermatophyta</taxon>
        <taxon>Magnoliopsida</taxon>
        <taxon>Liliopsida</taxon>
        <taxon>Zingiberales</taxon>
        <taxon>Musaceae</taxon>
        <taxon>Ensete</taxon>
    </lineage>
</organism>
<evidence type="ECO:0000256" key="1">
    <source>
        <dbReference type="SAM" id="Coils"/>
    </source>
</evidence>
<reference evidence="2 3" key="1">
    <citation type="journal article" date="2014" name="Agronomy (Basel)">
        <title>A Draft Genome Sequence for Ensete ventricosum, the Drought-Tolerant Tree Against Hunger.</title>
        <authorList>
            <person name="Harrison J."/>
            <person name="Moore K.A."/>
            <person name="Paszkiewicz K."/>
            <person name="Jones T."/>
            <person name="Grant M."/>
            <person name="Ambacheew D."/>
            <person name="Muzemil S."/>
            <person name="Studholme D.J."/>
        </authorList>
    </citation>
    <scope>NUCLEOTIDE SEQUENCE [LARGE SCALE GENOMIC DNA]</scope>
</reference>
<accession>A0A426YUM6</accession>